<dbReference type="Gene3D" id="3.40.1260.10">
    <property type="entry name" value="DsrEFH-like"/>
    <property type="match status" value="1"/>
</dbReference>
<dbReference type="RefSeq" id="WP_039315156.1">
    <property type="nucleotide sequence ID" value="NZ_CP006905.1"/>
</dbReference>
<proteinExistence type="predicted"/>
<dbReference type="Pfam" id="PF02635">
    <property type="entry name" value="DsrE"/>
    <property type="match status" value="1"/>
</dbReference>
<dbReference type="EMBL" id="CP006905">
    <property type="protein sequence ID" value="AIY82807.1"/>
    <property type="molecule type" value="Genomic_DNA"/>
</dbReference>
<keyword evidence="2" id="KW-1185">Reference proteome</keyword>
<evidence type="ECO:0000313" key="2">
    <source>
        <dbReference type="Proteomes" id="UP000030635"/>
    </source>
</evidence>
<dbReference type="KEGG" id="cbv:U729_2339"/>
<evidence type="ECO:0000313" key="1">
    <source>
        <dbReference type="EMBL" id="AIY82807.1"/>
    </source>
</evidence>
<dbReference type="SUPFAM" id="SSF75169">
    <property type="entry name" value="DsrEFH-like"/>
    <property type="match status" value="1"/>
</dbReference>
<name>A0A0A7FTA3_9CLOT</name>
<dbReference type="OrthoDB" id="6412948at2"/>
<dbReference type="InterPro" id="IPR003787">
    <property type="entry name" value="Sulphur_relay_DsrE/F-like"/>
</dbReference>
<dbReference type="eggNOG" id="COG1416">
    <property type="taxonomic scope" value="Bacteria"/>
</dbReference>
<dbReference type="Proteomes" id="UP000030635">
    <property type="component" value="Chromosome"/>
</dbReference>
<gene>
    <name evidence="1" type="ORF">U729_2339</name>
</gene>
<dbReference type="HOGENOM" id="CLU_127515_3_1_9"/>
<accession>A0A0A7FTA3</accession>
<sequence>MKVILHVNEKDRWDMAIGNIHNLLKLDPELIIEMLVHGEAIVNLEEKVSKSLGIYDDLEELSKKGVKFAACNNTMQKMKIDKNEMCDFVTVVPAGVMELIKKQNEGYSYVKP</sequence>
<dbReference type="AlphaFoldDB" id="A0A0A7FTA3"/>
<dbReference type="InterPro" id="IPR027396">
    <property type="entry name" value="DsrEFH-like"/>
</dbReference>
<dbReference type="STRING" id="1561.NPD11_681"/>
<organism evidence="1 2">
    <name type="scientific">Clostridium baratii str. Sullivan</name>
    <dbReference type="NCBI Taxonomy" id="1415775"/>
    <lineage>
        <taxon>Bacteria</taxon>
        <taxon>Bacillati</taxon>
        <taxon>Bacillota</taxon>
        <taxon>Clostridia</taxon>
        <taxon>Eubacteriales</taxon>
        <taxon>Clostridiaceae</taxon>
        <taxon>Clostridium</taxon>
    </lineage>
</organism>
<protein>
    <submittedName>
        <fullName evidence="1">DsrE/DsrF-like family protein</fullName>
    </submittedName>
</protein>
<dbReference type="PANTHER" id="PTHR37691:SF1">
    <property type="entry name" value="BLR3518 PROTEIN"/>
    <property type="match status" value="1"/>
</dbReference>
<reference evidence="1 2" key="1">
    <citation type="journal article" date="2015" name="Infect. Genet. Evol.">
        <title>Genomic sequences of six botulinum neurotoxin-producing strains representing three clostridial species illustrate the mobility and diversity of botulinum neurotoxin genes.</title>
        <authorList>
            <person name="Smith T.J."/>
            <person name="Hill K.K."/>
            <person name="Xie G."/>
            <person name="Foley B.T."/>
            <person name="Williamson C.H."/>
            <person name="Foster J.T."/>
            <person name="Johnson S.L."/>
            <person name="Chertkov O."/>
            <person name="Teshima H."/>
            <person name="Gibbons H.S."/>
            <person name="Johnsky L.A."/>
            <person name="Karavis M.A."/>
            <person name="Smith L.A."/>
        </authorList>
    </citation>
    <scope>NUCLEOTIDE SEQUENCE [LARGE SCALE GENOMIC DNA]</scope>
    <source>
        <strain evidence="1">Sullivan</strain>
    </source>
</reference>
<dbReference type="PANTHER" id="PTHR37691">
    <property type="entry name" value="BLR3518 PROTEIN"/>
    <property type="match status" value="1"/>
</dbReference>